<dbReference type="GeneID" id="37012572"/>
<evidence type="ECO:0000313" key="8">
    <source>
        <dbReference type="EMBL" id="PWN22326.1"/>
    </source>
</evidence>
<reference evidence="8 9" key="1">
    <citation type="journal article" date="2018" name="Mol. Biol. Evol.">
        <title>Broad Genomic Sampling Reveals a Smut Pathogenic Ancestry of the Fungal Clade Ustilaginomycotina.</title>
        <authorList>
            <person name="Kijpornyongpan T."/>
            <person name="Mondo S.J."/>
            <person name="Barry K."/>
            <person name="Sandor L."/>
            <person name="Lee J."/>
            <person name="Lipzen A."/>
            <person name="Pangilinan J."/>
            <person name="LaButti K."/>
            <person name="Hainaut M."/>
            <person name="Henrissat B."/>
            <person name="Grigoriev I.V."/>
            <person name="Spatafora J.W."/>
            <person name="Aime M.C."/>
        </authorList>
    </citation>
    <scope>NUCLEOTIDE SEQUENCE [LARGE SCALE GENOMIC DNA]</scope>
    <source>
        <strain evidence="8 9">MCA 4718</strain>
    </source>
</reference>
<sequence length="308" mass="32234">MFSRALRTPVARSLASGSFASPLPLSSTRCLSTTLPRLSDASSTSSSSSSNYKNILVSSPEKGVTLITLNRPKALNALNSELFTELNHAAKTADEDAGVNAIVLTGSEKAFAAGADIKEMLSKDFSTAYKSNFLGHWTELTQVRKPIIAAVSGHALGGGCELAMMCDVILASSTANFGQPEINLGVIPGAGGSQRLTKALGKSLSMELVLTGRGLSAAEAEKHGLISRVVPEGGDVVAEAVKVAVQIGKKGQIAVQAAKEAVNASFELPLAEGLRVERRLFQALFATKDQKEGMGAFAEKRKPAFTNE</sequence>
<evidence type="ECO:0000256" key="7">
    <source>
        <dbReference type="RuleBase" id="RU003707"/>
    </source>
</evidence>
<comment type="similarity">
    <text evidence="1 7">Belongs to the enoyl-CoA hydratase/isomerase family.</text>
</comment>
<dbReference type="GO" id="GO:0006635">
    <property type="term" value="P:fatty acid beta-oxidation"/>
    <property type="evidence" value="ECO:0007669"/>
    <property type="project" value="TreeGrafter"/>
</dbReference>
<dbReference type="Gene3D" id="1.10.12.10">
    <property type="entry name" value="Lyase 2-enoyl-coa Hydratase, Chain A, domain 2"/>
    <property type="match status" value="1"/>
</dbReference>
<keyword evidence="4" id="KW-0443">Lipid metabolism</keyword>
<name>A0A316UAT6_9BASI</name>
<dbReference type="Pfam" id="PF00378">
    <property type="entry name" value="ECH_1"/>
    <property type="match status" value="1"/>
</dbReference>
<dbReference type="EC" id="4.2.1.17" evidence="2"/>
<dbReference type="AlphaFoldDB" id="A0A316UAT6"/>
<evidence type="ECO:0000256" key="6">
    <source>
        <dbReference type="ARBA" id="ARBA00073937"/>
    </source>
</evidence>
<evidence type="ECO:0000256" key="4">
    <source>
        <dbReference type="ARBA" id="ARBA00023098"/>
    </source>
</evidence>
<keyword evidence="9" id="KW-1185">Reference proteome</keyword>
<evidence type="ECO:0000256" key="3">
    <source>
        <dbReference type="ARBA" id="ARBA00022832"/>
    </source>
</evidence>
<dbReference type="FunFam" id="1.10.12.10:FF:000001">
    <property type="entry name" value="Probable enoyl-CoA hydratase, mitochondrial"/>
    <property type="match status" value="1"/>
</dbReference>
<dbReference type="PANTHER" id="PTHR11941:SF54">
    <property type="entry name" value="ENOYL-COA HYDRATASE, MITOCHONDRIAL"/>
    <property type="match status" value="1"/>
</dbReference>
<keyword evidence="5" id="KW-0456">Lyase</keyword>
<dbReference type="GO" id="GO:0005739">
    <property type="term" value="C:mitochondrion"/>
    <property type="evidence" value="ECO:0007669"/>
    <property type="project" value="TreeGrafter"/>
</dbReference>
<dbReference type="STRING" id="1684307.A0A316UAT6"/>
<gene>
    <name evidence="8" type="ORF">BCV69DRAFT_267635</name>
</gene>
<accession>A0A316UAT6</accession>
<dbReference type="CDD" id="cd06558">
    <property type="entry name" value="crotonase-like"/>
    <property type="match status" value="1"/>
</dbReference>
<dbReference type="GO" id="GO:0004300">
    <property type="term" value="F:enoyl-CoA hydratase activity"/>
    <property type="evidence" value="ECO:0007669"/>
    <property type="project" value="UniProtKB-EC"/>
</dbReference>
<dbReference type="FunFam" id="3.90.226.10:FF:000019">
    <property type="entry name" value="Enoyl-CoA hydratase, mitochondrial"/>
    <property type="match status" value="1"/>
</dbReference>
<dbReference type="PROSITE" id="PS00166">
    <property type="entry name" value="ENOYL_COA_HYDRATASE"/>
    <property type="match status" value="1"/>
</dbReference>
<dbReference type="SUPFAM" id="SSF52096">
    <property type="entry name" value="ClpP/crotonase"/>
    <property type="match status" value="1"/>
</dbReference>
<dbReference type="RefSeq" id="XP_025349486.1">
    <property type="nucleotide sequence ID" value="XM_025490838.1"/>
</dbReference>
<evidence type="ECO:0000256" key="2">
    <source>
        <dbReference type="ARBA" id="ARBA00012076"/>
    </source>
</evidence>
<protein>
    <recommendedName>
        <fullName evidence="6">Probable enoyl-CoA hydratase, mitochondrial</fullName>
        <ecNumber evidence="2">4.2.1.17</ecNumber>
    </recommendedName>
</protein>
<dbReference type="PANTHER" id="PTHR11941">
    <property type="entry name" value="ENOYL-COA HYDRATASE-RELATED"/>
    <property type="match status" value="1"/>
</dbReference>
<dbReference type="EMBL" id="KZ819323">
    <property type="protein sequence ID" value="PWN22326.1"/>
    <property type="molecule type" value="Genomic_DNA"/>
</dbReference>
<proteinExistence type="inferred from homology"/>
<dbReference type="Gene3D" id="3.90.226.10">
    <property type="entry name" value="2-enoyl-CoA Hydratase, Chain A, domain 1"/>
    <property type="match status" value="1"/>
</dbReference>
<dbReference type="OrthoDB" id="2018133at2759"/>
<dbReference type="InterPro" id="IPR014748">
    <property type="entry name" value="Enoyl-CoA_hydra_C"/>
</dbReference>
<dbReference type="Proteomes" id="UP000245942">
    <property type="component" value="Unassembled WGS sequence"/>
</dbReference>
<organism evidence="8 9">
    <name type="scientific">Pseudomicrostroma glucosiphilum</name>
    <dbReference type="NCBI Taxonomy" id="1684307"/>
    <lineage>
        <taxon>Eukaryota</taxon>
        <taxon>Fungi</taxon>
        <taxon>Dikarya</taxon>
        <taxon>Basidiomycota</taxon>
        <taxon>Ustilaginomycotina</taxon>
        <taxon>Exobasidiomycetes</taxon>
        <taxon>Microstromatales</taxon>
        <taxon>Microstromatales incertae sedis</taxon>
        <taxon>Pseudomicrostroma</taxon>
    </lineage>
</organism>
<keyword evidence="3" id="KW-0276">Fatty acid metabolism</keyword>
<dbReference type="InterPro" id="IPR001753">
    <property type="entry name" value="Enoyl-CoA_hydra/iso"/>
</dbReference>
<evidence type="ECO:0000256" key="1">
    <source>
        <dbReference type="ARBA" id="ARBA00005254"/>
    </source>
</evidence>
<dbReference type="InterPro" id="IPR029045">
    <property type="entry name" value="ClpP/crotonase-like_dom_sf"/>
</dbReference>
<dbReference type="InterPro" id="IPR018376">
    <property type="entry name" value="Enoyl-CoA_hyd/isom_CS"/>
</dbReference>
<evidence type="ECO:0000256" key="5">
    <source>
        <dbReference type="ARBA" id="ARBA00023239"/>
    </source>
</evidence>
<evidence type="ECO:0000313" key="9">
    <source>
        <dbReference type="Proteomes" id="UP000245942"/>
    </source>
</evidence>